<keyword evidence="2" id="KW-0964">Secreted</keyword>
<sequence length="156" mass="17579">MIPKRTHSGLLLLFITFCDVFAEDAVIKSSLTFVIDDTASMWDEINQVKDEVNVMFETVLSTKTSQIENFVLVTFNDPGAVQRIITKDREDYKRALATITPHSYQNYDCAEAAMEGIGLALTISMPRSNLYVFTDASAKDYAKFEQVKSLSQKMQS</sequence>
<evidence type="ECO:0000313" key="6">
    <source>
        <dbReference type="EMBL" id="KAF9410134.1"/>
    </source>
</evidence>
<keyword evidence="7" id="KW-1185">Reference proteome</keyword>
<dbReference type="AlphaFoldDB" id="A0A835G6M7"/>
<comment type="caution">
    <text evidence="6">The sequence shown here is derived from an EMBL/GenBank/DDBJ whole genome shotgun (WGS) entry which is preliminary data.</text>
</comment>
<protein>
    <recommendedName>
        <fullName evidence="5">Hemicentin-1-like von Willebrand factor A domain-containing protein</fullName>
    </recommendedName>
</protein>
<keyword evidence="3 4" id="KW-0732">Signal</keyword>
<evidence type="ECO:0000259" key="5">
    <source>
        <dbReference type="Pfam" id="PF25106"/>
    </source>
</evidence>
<evidence type="ECO:0000256" key="2">
    <source>
        <dbReference type="ARBA" id="ARBA00022525"/>
    </source>
</evidence>
<evidence type="ECO:0000256" key="1">
    <source>
        <dbReference type="ARBA" id="ARBA00004613"/>
    </source>
</evidence>
<name>A0A835G6M7_SPOEX</name>
<dbReference type="EMBL" id="JACKWZ010000276">
    <property type="protein sequence ID" value="KAF9410134.1"/>
    <property type="molecule type" value="Genomic_DNA"/>
</dbReference>
<proteinExistence type="predicted"/>
<dbReference type="SUPFAM" id="SSF53300">
    <property type="entry name" value="vWA-like"/>
    <property type="match status" value="1"/>
</dbReference>
<evidence type="ECO:0000256" key="3">
    <source>
        <dbReference type="ARBA" id="ARBA00022729"/>
    </source>
</evidence>
<gene>
    <name evidence="6" type="ORF">HW555_010710</name>
</gene>
<accession>A0A835G6M7</accession>
<dbReference type="PANTHER" id="PTHR14905:SF7">
    <property type="entry name" value="VON WILLEBRAND FACTOR A DOMAIN-CONTAINING PROTEIN 7"/>
    <property type="match status" value="1"/>
</dbReference>
<dbReference type="Gene3D" id="3.40.50.410">
    <property type="entry name" value="von Willebrand factor, type A domain"/>
    <property type="match status" value="1"/>
</dbReference>
<dbReference type="Proteomes" id="UP000648187">
    <property type="component" value="Unassembled WGS sequence"/>
</dbReference>
<evidence type="ECO:0000313" key="7">
    <source>
        <dbReference type="Proteomes" id="UP000648187"/>
    </source>
</evidence>
<dbReference type="PANTHER" id="PTHR14905">
    <property type="entry name" value="NG37"/>
    <property type="match status" value="1"/>
</dbReference>
<dbReference type="InterPro" id="IPR056861">
    <property type="entry name" value="HMCN1-like_VWA"/>
</dbReference>
<feature type="domain" description="Hemicentin-1-like von Willebrand factor A" evidence="5">
    <location>
        <begin position="30"/>
        <end position="156"/>
    </location>
</feature>
<evidence type="ECO:0000256" key="4">
    <source>
        <dbReference type="SAM" id="SignalP"/>
    </source>
</evidence>
<dbReference type="GO" id="GO:0032991">
    <property type="term" value="C:protein-containing complex"/>
    <property type="evidence" value="ECO:0007669"/>
    <property type="project" value="UniProtKB-ARBA"/>
</dbReference>
<organism evidence="6 7">
    <name type="scientific">Spodoptera exigua</name>
    <name type="common">Beet armyworm</name>
    <name type="synonym">Noctua fulgens</name>
    <dbReference type="NCBI Taxonomy" id="7107"/>
    <lineage>
        <taxon>Eukaryota</taxon>
        <taxon>Metazoa</taxon>
        <taxon>Ecdysozoa</taxon>
        <taxon>Arthropoda</taxon>
        <taxon>Hexapoda</taxon>
        <taxon>Insecta</taxon>
        <taxon>Pterygota</taxon>
        <taxon>Neoptera</taxon>
        <taxon>Endopterygota</taxon>
        <taxon>Lepidoptera</taxon>
        <taxon>Glossata</taxon>
        <taxon>Ditrysia</taxon>
        <taxon>Noctuoidea</taxon>
        <taxon>Noctuidae</taxon>
        <taxon>Amphipyrinae</taxon>
        <taxon>Spodoptera</taxon>
    </lineage>
</organism>
<feature type="non-terminal residue" evidence="6">
    <location>
        <position position="1"/>
    </location>
</feature>
<reference evidence="6" key="1">
    <citation type="submission" date="2020-08" db="EMBL/GenBank/DDBJ databases">
        <title>Spodoptera exigua strain:BAW_Kor-Di-RS1 Genome sequencing and assembly.</title>
        <authorList>
            <person name="Kim J."/>
            <person name="Nam H.Y."/>
            <person name="Kwon M."/>
            <person name="Choi J.H."/>
            <person name="Cho S.R."/>
            <person name="Kim G.-H."/>
        </authorList>
    </citation>
    <scope>NUCLEOTIDE SEQUENCE</scope>
    <source>
        <strain evidence="6">BAW_Kor-Di-RS1</strain>
        <tissue evidence="6">Whole-body</tissue>
    </source>
</reference>
<comment type="subcellular location">
    <subcellularLocation>
        <location evidence="1">Secreted</location>
    </subcellularLocation>
</comment>
<dbReference type="Pfam" id="PF25106">
    <property type="entry name" value="VWA_4"/>
    <property type="match status" value="1"/>
</dbReference>
<feature type="signal peptide" evidence="4">
    <location>
        <begin position="1"/>
        <end position="22"/>
    </location>
</feature>
<dbReference type="InterPro" id="IPR052577">
    <property type="entry name" value="VWA7"/>
</dbReference>
<feature type="chain" id="PRO_5032727551" description="Hemicentin-1-like von Willebrand factor A domain-containing protein" evidence="4">
    <location>
        <begin position="23"/>
        <end position="156"/>
    </location>
</feature>
<dbReference type="InterPro" id="IPR036465">
    <property type="entry name" value="vWFA_dom_sf"/>
</dbReference>